<evidence type="ECO:0000256" key="2">
    <source>
        <dbReference type="ARBA" id="ARBA00022692"/>
    </source>
</evidence>
<dbReference type="InterPro" id="IPR051572">
    <property type="entry name" value="VTC_Complex_Subunit"/>
</dbReference>
<evidence type="ECO:0000256" key="4">
    <source>
        <dbReference type="ARBA" id="ARBA00023136"/>
    </source>
</evidence>
<dbReference type="EMBL" id="BTCM01000004">
    <property type="protein sequence ID" value="GMK57322.1"/>
    <property type="molecule type" value="Genomic_DNA"/>
</dbReference>
<feature type="transmembrane region" description="Helical" evidence="6">
    <location>
        <begin position="118"/>
        <end position="139"/>
    </location>
</feature>
<reference evidence="8" key="2">
    <citation type="submission" date="2023-06" db="EMBL/GenBank/DDBJ databases">
        <authorList>
            <person name="Kobayashi Y."/>
            <person name="Kayamori A."/>
            <person name="Aoki K."/>
            <person name="Shiwa Y."/>
            <person name="Fujita N."/>
            <person name="Sugita T."/>
            <person name="Iwasaki W."/>
            <person name="Tanaka N."/>
            <person name="Takashima M."/>
        </authorList>
    </citation>
    <scope>NUCLEOTIDE SEQUENCE</scope>
    <source>
        <strain evidence="8">HIS016</strain>
    </source>
</reference>
<dbReference type="Proteomes" id="UP001222932">
    <property type="component" value="Unassembled WGS sequence"/>
</dbReference>
<dbReference type="PANTHER" id="PTHR46140">
    <property type="entry name" value="VACUOLAR TRANSPORTER CHAPERONE 1-RELATED"/>
    <property type="match status" value="1"/>
</dbReference>
<dbReference type="AlphaFoldDB" id="A0AAD3YCW4"/>
<comment type="subcellular location">
    <subcellularLocation>
        <location evidence="1">Endomembrane system</location>
        <topology evidence="1">Multi-pass membrane protein</topology>
    </subcellularLocation>
</comment>
<keyword evidence="3 6" id="KW-1133">Transmembrane helix</keyword>
<proteinExistence type="predicted"/>
<evidence type="ECO:0000256" key="6">
    <source>
        <dbReference type="SAM" id="Phobius"/>
    </source>
</evidence>
<feature type="region of interest" description="Disordered" evidence="5">
    <location>
        <begin position="1"/>
        <end position="32"/>
    </location>
</feature>
<organism evidence="8 9">
    <name type="scientific">Cutaneotrichosporon spelunceum</name>
    <dbReference type="NCBI Taxonomy" id="1672016"/>
    <lineage>
        <taxon>Eukaryota</taxon>
        <taxon>Fungi</taxon>
        <taxon>Dikarya</taxon>
        <taxon>Basidiomycota</taxon>
        <taxon>Agaricomycotina</taxon>
        <taxon>Tremellomycetes</taxon>
        <taxon>Trichosporonales</taxon>
        <taxon>Trichosporonaceae</taxon>
        <taxon>Cutaneotrichosporon</taxon>
    </lineage>
</organism>
<dbReference type="GO" id="GO:0000329">
    <property type="term" value="C:fungal-type vacuole membrane"/>
    <property type="evidence" value="ECO:0007669"/>
    <property type="project" value="TreeGrafter"/>
</dbReference>
<dbReference type="GO" id="GO:0012505">
    <property type="term" value="C:endomembrane system"/>
    <property type="evidence" value="ECO:0007669"/>
    <property type="project" value="UniProtKB-SubCell"/>
</dbReference>
<dbReference type="InterPro" id="IPR003807">
    <property type="entry name" value="DUF202"/>
</dbReference>
<dbReference type="PANTHER" id="PTHR46140:SF2">
    <property type="entry name" value="VACUOLAR TRANSPORTER CHAPERONE 3 COMPLEX SUBUNIT 3-RELATED"/>
    <property type="match status" value="1"/>
</dbReference>
<evidence type="ECO:0000259" key="7">
    <source>
        <dbReference type="Pfam" id="PF02656"/>
    </source>
</evidence>
<dbReference type="GO" id="GO:0033254">
    <property type="term" value="C:vacuolar transporter chaperone complex"/>
    <property type="evidence" value="ECO:0007669"/>
    <property type="project" value="TreeGrafter"/>
</dbReference>
<evidence type="ECO:0000256" key="1">
    <source>
        <dbReference type="ARBA" id="ARBA00004127"/>
    </source>
</evidence>
<evidence type="ECO:0000256" key="3">
    <source>
        <dbReference type="ARBA" id="ARBA00022989"/>
    </source>
</evidence>
<dbReference type="Pfam" id="PF02656">
    <property type="entry name" value="DUF202"/>
    <property type="match status" value="1"/>
</dbReference>
<feature type="transmembrane region" description="Helical" evidence="6">
    <location>
        <begin position="146"/>
        <end position="164"/>
    </location>
</feature>
<keyword evidence="4 6" id="KW-0472">Membrane</keyword>
<sequence>MADETTPLNPGSSIASASPGAGPSQPKAESSMARVLNDVSENFFQPFSQGALRLLPARGEGIRAKSKRGDRLPDSEERPLLTDYHSINDPTIRVRIPKKRATPVRVEPKVWFANERTYISYLSMGVLLSTIATGLLYAARDHPARWFAFGYAVIAAAVLIYGYALYQRRLTMIASRFPGSFDVLAGPLLICGALFVVILANFIFRLNEARKEHGPSGASPLSFAHAWRVSGEKSTWLN</sequence>
<comment type="caution">
    <text evidence="8">The sequence shown here is derived from an EMBL/GenBank/DDBJ whole genome shotgun (WGS) entry which is preliminary data.</text>
</comment>
<protein>
    <recommendedName>
        <fullName evidence="7">DUF202 domain-containing protein</fullName>
    </recommendedName>
</protein>
<gene>
    <name evidence="8" type="ORF">CspeluHIS016_0401560</name>
</gene>
<feature type="compositionally biased region" description="Low complexity" evidence="5">
    <location>
        <begin position="10"/>
        <end position="24"/>
    </location>
</feature>
<name>A0AAD3YCW4_9TREE</name>
<keyword evidence="9" id="KW-1185">Reference proteome</keyword>
<feature type="domain" description="DUF202" evidence="7">
    <location>
        <begin position="109"/>
        <end position="171"/>
    </location>
</feature>
<accession>A0AAD3YCW4</accession>
<keyword evidence="2 6" id="KW-0812">Transmembrane</keyword>
<feature type="transmembrane region" description="Helical" evidence="6">
    <location>
        <begin position="184"/>
        <end position="204"/>
    </location>
</feature>
<reference evidence="8" key="1">
    <citation type="journal article" date="2023" name="BMC Genomics">
        <title>Chromosome-level genome assemblies of Cutaneotrichosporon spp. (Trichosporonales, Basidiomycota) reveal imbalanced evolution between nucleotide sequences and chromosome synteny.</title>
        <authorList>
            <person name="Kobayashi Y."/>
            <person name="Kayamori A."/>
            <person name="Aoki K."/>
            <person name="Shiwa Y."/>
            <person name="Matsutani M."/>
            <person name="Fujita N."/>
            <person name="Sugita T."/>
            <person name="Iwasaki W."/>
            <person name="Tanaka N."/>
            <person name="Takashima M."/>
        </authorList>
    </citation>
    <scope>NUCLEOTIDE SEQUENCE</scope>
    <source>
        <strain evidence="8">HIS016</strain>
    </source>
</reference>
<evidence type="ECO:0000256" key="5">
    <source>
        <dbReference type="SAM" id="MobiDB-lite"/>
    </source>
</evidence>
<evidence type="ECO:0000313" key="8">
    <source>
        <dbReference type="EMBL" id="GMK57322.1"/>
    </source>
</evidence>
<evidence type="ECO:0000313" key="9">
    <source>
        <dbReference type="Proteomes" id="UP001222932"/>
    </source>
</evidence>